<gene>
    <name evidence="3" type="ORF">SHERM_10200</name>
</gene>
<keyword evidence="4" id="KW-1185">Reference proteome</keyword>
<evidence type="ECO:0000313" key="4">
    <source>
        <dbReference type="Proteomes" id="UP001153555"/>
    </source>
</evidence>
<organism evidence="3 4">
    <name type="scientific">Striga hermonthica</name>
    <name type="common">Purple witchweed</name>
    <name type="synonym">Buchnera hermonthica</name>
    <dbReference type="NCBI Taxonomy" id="68872"/>
    <lineage>
        <taxon>Eukaryota</taxon>
        <taxon>Viridiplantae</taxon>
        <taxon>Streptophyta</taxon>
        <taxon>Embryophyta</taxon>
        <taxon>Tracheophyta</taxon>
        <taxon>Spermatophyta</taxon>
        <taxon>Magnoliopsida</taxon>
        <taxon>eudicotyledons</taxon>
        <taxon>Gunneridae</taxon>
        <taxon>Pentapetalae</taxon>
        <taxon>asterids</taxon>
        <taxon>lamiids</taxon>
        <taxon>Lamiales</taxon>
        <taxon>Orobanchaceae</taxon>
        <taxon>Buchnereae</taxon>
        <taxon>Striga</taxon>
    </lineage>
</organism>
<dbReference type="EMBL" id="CACSLK010001140">
    <property type="protein sequence ID" value="CAA0807475.1"/>
    <property type="molecule type" value="Genomic_DNA"/>
</dbReference>
<accession>A0A9N7MK24</accession>
<name>A0A9N7MK24_STRHE</name>
<dbReference type="Proteomes" id="UP001153555">
    <property type="component" value="Unassembled WGS sequence"/>
</dbReference>
<feature type="region of interest" description="Disordered" evidence="1">
    <location>
        <begin position="49"/>
        <end position="69"/>
    </location>
</feature>
<dbReference type="Pfam" id="PF25597">
    <property type="entry name" value="SH3_retrovirus"/>
    <property type="match status" value="1"/>
</dbReference>
<dbReference type="OrthoDB" id="8044892at2759"/>
<comment type="caution">
    <text evidence="3">The sequence shown here is derived from an EMBL/GenBank/DDBJ whole genome shotgun (WGS) entry which is preliminary data.</text>
</comment>
<feature type="non-terminal residue" evidence="3">
    <location>
        <position position="1"/>
    </location>
</feature>
<dbReference type="AlphaFoldDB" id="A0A9N7MK24"/>
<feature type="non-terminal residue" evidence="3">
    <location>
        <position position="69"/>
    </location>
</feature>
<proteinExistence type="predicted"/>
<reference evidence="3" key="1">
    <citation type="submission" date="2019-12" db="EMBL/GenBank/DDBJ databases">
        <authorList>
            <person name="Scholes J."/>
        </authorList>
    </citation>
    <scope>NUCLEOTIDE SEQUENCE</scope>
</reference>
<evidence type="ECO:0000313" key="3">
    <source>
        <dbReference type="EMBL" id="CAA0807475.1"/>
    </source>
</evidence>
<sequence length="69" mass="7695">KLGSRAIKCTFVGCATNRKAYRLLDLESNVIIESKDVEFFENLLSSSQESTNLEESQENGPMTVVENPL</sequence>
<feature type="domain" description="Retroviral polymerase SH3-like" evidence="2">
    <location>
        <begin position="1"/>
        <end position="49"/>
    </location>
</feature>
<protein>
    <recommendedName>
        <fullName evidence="2">Retroviral polymerase SH3-like domain-containing protein</fullName>
    </recommendedName>
</protein>
<evidence type="ECO:0000259" key="2">
    <source>
        <dbReference type="Pfam" id="PF25597"/>
    </source>
</evidence>
<dbReference type="InterPro" id="IPR057670">
    <property type="entry name" value="SH3_retrovirus"/>
</dbReference>
<evidence type="ECO:0000256" key="1">
    <source>
        <dbReference type="SAM" id="MobiDB-lite"/>
    </source>
</evidence>
<feature type="compositionally biased region" description="Polar residues" evidence="1">
    <location>
        <begin position="49"/>
        <end position="60"/>
    </location>
</feature>